<dbReference type="InterPro" id="IPR022966">
    <property type="entry name" value="RNase_II/R_CS"/>
</dbReference>
<protein>
    <recommendedName>
        <fullName evidence="4">RNB domain-containing protein</fullName>
    </recommendedName>
</protein>
<dbReference type="InterPro" id="IPR050180">
    <property type="entry name" value="RNR_Ribonuclease"/>
</dbReference>
<evidence type="ECO:0000256" key="3">
    <source>
        <dbReference type="SAM" id="MobiDB-lite"/>
    </source>
</evidence>
<dbReference type="Pfam" id="PF17215">
    <property type="entry name" value="Rrp44_S1"/>
    <property type="match status" value="1"/>
</dbReference>
<accession>F2U245</accession>
<keyword evidence="1" id="KW-0271">Exosome</keyword>
<reference evidence="5" key="1">
    <citation type="submission" date="2009-08" db="EMBL/GenBank/DDBJ databases">
        <title>Annotation of Salpingoeca rosetta.</title>
        <authorList>
            <consortium name="The Broad Institute Genome Sequencing Platform"/>
            <person name="Russ C."/>
            <person name="Cuomo C."/>
            <person name="Burger G."/>
            <person name="Gray M.W."/>
            <person name="Holland P.W.H."/>
            <person name="King N."/>
            <person name="Lang F.B.F."/>
            <person name="Roger A.J."/>
            <person name="Ruiz-Trillo I."/>
            <person name="Young S.K."/>
            <person name="Zeng Q."/>
            <person name="Gargeya S."/>
            <person name="Alvarado L."/>
            <person name="Berlin A."/>
            <person name="Chapman S.B."/>
            <person name="Chen Z."/>
            <person name="Freedman E."/>
            <person name="Gellesch M."/>
            <person name="Goldberg J."/>
            <person name="Griggs A."/>
            <person name="Gujja S."/>
            <person name="Heilman E."/>
            <person name="Heiman D."/>
            <person name="Howarth C."/>
            <person name="Mehta T."/>
            <person name="Neiman D."/>
            <person name="Pearson M."/>
            <person name="Roberts A."/>
            <person name="Saif S."/>
            <person name="Shea T."/>
            <person name="Shenoy N."/>
            <person name="Sisk P."/>
            <person name="Stolte C."/>
            <person name="Sykes S."/>
            <person name="White J."/>
            <person name="Yandava C."/>
            <person name="Haas B."/>
            <person name="Nusbaum C."/>
            <person name="Birren B."/>
        </authorList>
    </citation>
    <scope>NUCLEOTIDE SEQUENCE</scope>
    <source>
        <strain evidence="5">ATCC 50818</strain>
    </source>
</reference>
<dbReference type="InterPro" id="IPR012340">
    <property type="entry name" value="NA-bd_OB-fold"/>
</dbReference>
<dbReference type="STRING" id="946362.F2U245"/>
<dbReference type="GO" id="GO:0000932">
    <property type="term" value="C:P-body"/>
    <property type="evidence" value="ECO:0007669"/>
    <property type="project" value="TreeGrafter"/>
</dbReference>
<dbReference type="OMA" id="DDVWGSK"/>
<organism evidence="5 6">
    <name type="scientific">Salpingoeca rosetta (strain ATCC 50818 / BSB-021)</name>
    <dbReference type="NCBI Taxonomy" id="946362"/>
    <lineage>
        <taxon>Eukaryota</taxon>
        <taxon>Choanoflagellata</taxon>
        <taxon>Craspedida</taxon>
        <taxon>Salpingoecidae</taxon>
        <taxon>Salpingoeca</taxon>
    </lineage>
</organism>
<keyword evidence="6" id="KW-1185">Reference proteome</keyword>
<feature type="compositionally biased region" description="Acidic residues" evidence="3">
    <location>
        <begin position="339"/>
        <end position="350"/>
    </location>
</feature>
<evidence type="ECO:0000256" key="2">
    <source>
        <dbReference type="RuleBase" id="RU003901"/>
    </source>
</evidence>
<dbReference type="GeneID" id="16077493"/>
<evidence type="ECO:0000256" key="1">
    <source>
        <dbReference type="ARBA" id="ARBA00022835"/>
    </source>
</evidence>
<sequence length="1023" mass="115708">MGKRGQEKGEDTPKQLRKDLMRQYQQAKSAPKHPHPRGPRHKSTDWRADRHDEDEDQQQQQQQQQQGHGHRGPHGQHGRQQTYAPQPVPPGSSHHKHHEGGHHAAKSSPRRPRHEGKPQGKHGKASPRTPRSQRSAGHAQRSDAPRWRSERDGGDDTKGSPRTPRSRGNRSNRGHGGNNGSTSRPNSSRSNRSTPSRGRNIFEPYLSPAEVEKRAARGELVIGRLRVNPKNYEDCYVKHSAHYKRDISVPTMTARNRALDGDEVAVELLPRYCWRVMETEAERAAERTVKAGIPRRQQLSPLRATRRAAADDDDVDGVTQQMSELKASEQRNGRANWTDYDDDDEEVEAVVEEKEQGSNDDDEDEEEEVKDLDDIDTDAVEKKGHEEDLSGPFMGPIEHRNDNIPDEFLLPIGRVRTHQAMCYKYVRFNPRDPRVPRLLIPKDKAPQDFYQNTKAYAGKCYTARLVHWSEHSPLAIGELVDVLGNAGAITVETESILQENGVPPAEFTEDVLACLPDVKEGDDWRIPQEELARRRDLRHERIFSVDPLTARDLDDALSCKKLDDGSFEVGVHIADVSFFIERGSALDKEAKRRATSTYMVHGVYPMLPRLLCENLCSLVADVDRLAYSVIWRLDADGNKLDQWMGRTVIRSCGKLAYEHAQAVIEDESVQWTGEDFPPISAPHTIDSVKRDIVHLDRLAKAMRRRRFAGGALSLNKGKVGIRVDPDTQEPVEVYPYEIRDANRMIEDFMLLANMSVAQVISDTYPQCALLRRHPPPLQARLHTVRVVLCCVVLCCVTVLLASHLTTHLPNQPNHQPCTQPSLLQVHALAAMLARAMQLAEYFSTGSEELTRQEWRHYALNAPVYTHFTSPIRRYADVIVHRLLTSALNGDIDPHYGHPQVDDIADTCNVRKLAAKRAQESSVSLYTSAYLAAHGPVVAQAVVIEVMSYSVKLHVPKYGIEHQANLKLLDLPLKYDERAGKLTVTWNDTTKQELMLFSHVNVQLTSHFKKQKYFDNVRILPPPK</sequence>
<dbReference type="AlphaFoldDB" id="F2U245"/>
<feature type="compositionally biased region" description="Acidic residues" evidence="3">
    <location>
        <begin position="358"/>
        <end position="378"/>
    </location>
</feature>
<feature type="compositionally biased region" description="Basic and acidic residues" evidence="3">
    <location>
        <begin position="140"/>
        <end position="159"/>
    </location>
</feature>
<evidence type="ECO:0000313" key="5">
    <source>
        <dbReference type="EMBL" id="EGD81697.1"/>
    </source>
</evidence>
<feature type="compositionally biased region" description="Basic and acidic residues" evidence="3">
    <location>
        <begin position="42"/>
        <end position="51"/>
    </location>
</feature>
<dbReference type="eggNOG" id="KOG2102">
    <property type="taxonomic scope" value="Eukaryota"/>
</dbReference>
<dbReference type="Proteomes" id="UP000007799">
    <property type="component" value="Unassembled WGS sequence"/>
</dbReference>
<gene>
    <name evidence="5" type="ORF">PTSG_02410</name>
</gene>
<evidence type="ECO:0000313" key="6">
    <source>
        <dbReference type="Proteomes" id="UP000007799"/>
    </source>
</evidence>
<feature type="compositionally biased region" description="Basic residues" evidence="3">
    <location>
        <begin position="68"/>
        <end position="77"/>
    </location>
</feature>
<dbReference type="RefSeq" id="XP_004996901.1">
    <property type="nucleotide sequence ID" value="XM_004996844.1"/>
</dbReference>
<dbReference type="KEGG" id="sre:PTSG_02410"/>
<dbReference type="PROSITE" id="PS01175">
    <property type="entry name" value="RIBONUCLEASE_II"/>
    <property type="match status" value="1"/>
</dbReference>
<dbReference type="FunCoup" id="F2U245">
    <property type="interactions" value="1095"/>
</dbReference>
<dbReference type="GO" id="GO:0003723">
    <property type="term" value="F:RNA binding"/>
    <property type="evidence" value="ECO:0007669"/>
    <property type="project" value="InterPro"/>
</dbReference>
<dbReference type="Gene3D" id="2.40.50.690">
    <property type="match status" value="1"/>
</dbReference>
<feature type="compositionally biased region" description="Basic and acidic residues" evidence="3">
    <location>
        <begin position="379"/>
        <end position="388"/>
    </location>
</feature>
<feature type="compositionally biased region" description="Basic and acidic residues" evidence="3">
    <location>
        <begin position="1"/>
        <end position="21"/>
    </location>
</feature>
<proteinExistence type="inferred from homology"/>
<dbReference type="GO" id="GO:0000178">
    <property type="term" value="C:exosome (RNase complex)"/>
    <property type="evidence" value="ECO:0007669"/>
    <property type="project" value="UniProtKB-KW"/>
</dbReference>
<feature type="compositionally biased region" description="Basic residues" evidence="3">
    <location>
        <begin position="93"/>
        <end position="125"/>
    </location>
</feature>
<comment type="similarity">
    <text evidence="2">Belongs to the RNR ribonuclease family.</text>
</comment>
<dbReference type="Gene3D" id="2.40.50.700">
    <property type="match status" value="1"/>
</dbReference>
<dbReference type="GO" id="GO:0000175">
    <property type="term" value="F:3'-5'-RNA exonuclease activity"/>
    <property type="evidence" value="ECO:0007669"/>
    <property type="project" value="TreeGrafter"/>
</dbReference>
<feature type="region of interest" description="Disordered" evidence="3">
    <location>
        <begin position="294"/>
        <end position="398"/>
    </location>
</feature>
<dbReference type="SUPFAM" id="SSF50249">
    <property type="entry name" value="Nucleic acid-binding proteins"/>
    <property type="match status" value="2"/>
</dbReference>
<dbReference type="PANTHER" id="PTHR23355">
    <property type="entry name" value="RIBONUCLEASE"/>
    <property type="match status" value="1"/>
</dbReference>
<feature type="compositionally biased region" description="Basic residues" evidence="3">
    <location>
        <begin position="30"/>
        <end position="41"/>
    </location>
</feature>
<name>F2U245_SALR5</name>
<dbReference type="OrthoDB" id="372421at2759"/>
<feature type="compositionally biased region" description="Low complexity" evidence="3">
    <location>
        <begin position="58"/>
        <end position="67"/>
    </location>
</feature>
<dbReference type="Pfam" id="PF17849">
    <property type="entry name" value="OB_Dis3"/>
    <property type="match status" value="1"/>
</dbReference>
<feature type="compositionally biased region" description="Low complexity" evidence="3">
    <location>
        <begin position="180"/>
        <end position="199"/>
    </location>
</feature>
<evidence type="ECO:0000259" key="4">
    <source>
        <dbReference type="SMART" id="SM00955"/>
    </source>
</evidence>
<dbReference type="EMBL" id="GL832959">
    <property type="protein sequence ID" value="EGD81697.1"/>
    <property type="molecule type" value="Genomic_DNA"/>
</dbReference>
<dbReference type="PANTHER" id="PTHR23355:SF9">
    <property type="entry name" value="DIS3-LIKE EXONUCLEASE 2"/>
    <property type="match status" value="1"/>
</dbReference>
<feature type="compositionally biased region" description="Basic residues" evidence="3">
    <location>
        <begin position="164"/>
        <end position="173"/>
    </location>
</feature>
<dbReference type="GO" id="GO:0006402">
    <property type="term" value="P:mRNA catabolic process"/>
    <property type="evidence" value="ECO:0007669"/>
    <property type="project" value="TreeGrafter"/>
</dbReference>
<dbReference type="Pfam" id="PF00773">
    <property type="entry name" value="RNB"/>
    <property type="match status" value="1"/>
</dbReference>
<dbReference type="InParanoid" id="F2U245"/>
<dbReference type="InterPro" id="IPR033770">
    <property type="entry name" value="RRP44_S1"/>
</dbReference>
<dbReference type="SMART" id="SM00955">
    <property type="entry name" value="RNB"/>
    <property type="match status" value="1"/>
</dbReference>
<dbReference type="InterPro" id="IPR001900">
    <property type="entry name" value="RNase_II/R"/>
</dbReference>
<feature type="region of interest" description="Disordered" evidence="3">
    <location>
        <begin position="1"/>
        <end position="201"/>
    </location>
</feature>
<feature type="domain" description="RNB" evidence="4">
    <location>
        <begin position="534"/>
        <end position="889"/>
    </location>
</feature>
<dbReference type="InterPro" id="IPR041505">
    <property type="entry name" value="Dis3_CSD2"/>
</dbReference>